<dbReference type="InterPro" id="IPR008271">
    <property type="entry name" value="Ser/Thr_kinase_AS"/>
</dbReference>
<dbReference type="PANTHER" id="PTHR27007">
    <property type="match status" value="1"/>
</dbReference>
<dbReference type="Gene3D" id="3.30.200.20">
    <property type="entry name" value="Phosphorylase Kinase, domain 1"/>
    <property type="match status" value="1"/>
</dbReference>
<evidence type="ECO:0000313" key="22">
    <source>
        <dbReference type="Proteomes" id="UP000077202"/>
    </source>
</evidence>
<feature type="compositionally biased region" description="Low complexity" evidence="18">
    <location>
        <begin position="750"/>
        <end position="770"/>
    </location>
</feature>
<proteinExistence type="inferred from homology"/>
<keyword evidence="22" id="KW-1185">Reference proteome</keyword>
<dbReference type="PROSITE" id="PS00108">
    <property type="entry name" value="PROTEIN_KINASE_ST"/>
    <property type="match status" value="1"/>
</dbReference>
<dbReference type="GO" id="GO:0005524">
    <property type="term" value="F:ATP binding"/>
    <property type="evidence" value="ECO:0007669"/>
    <property type="project" value="UniProtKB-UniRule"/>
</dbReference>
<keyword evidence="8" id="KW-0732">Signal</keyword>
<dbReference type="SUPFAM" id="SSF49899">
    <property type="entry name" value="Concanavalin A-like lectins/glucanases"/>
    <property type="match status" value="1"/>
</dbReference>
<dbReference type="InterPro" id="IPR001220">
    <property type="entry name" value="Legume_lectin_dom"/>
</dbReference>
<evidence type="ECO:0000256" key="4">
    <source>
        <dbReference type="ARBA" id="ARBA00022475"/>
    </source>
</evidence>
<feature type="domain" description="Protein kinase" evidence="20">
    <location>
        <begin position="450"/>
        <end position="731"/>
    </location>
</feature>
<evidence type="ECO:0000256" key="2">
    <source>
        <dbReference type="ARBA" id="ARBA00008536"/>
    </source>
</evidence>
<keyword evidence="9" id="KW-0430">Lectin</keyword>
<gene>
    <name evidence="21" type="ORF">AXG93_2891s1150</name>
</gene>
<evidence type="ECO:0000256" key="17">
    <source>
        <dbReference type="PROSITE-ProRule" id="PRU10141"/>
    </source>
</evidence>
<evidence type="ECO:0000256" key="3">
    <source>
        <dbReference type="ARBA" id="ARBA00010217"/>
    </source>
</evidence>
<dbReference type="EMBL" id="LVLJ01000455">
    <property type="protein sequence ID" value="OAE34091.1"/>
    <property type="molecule type" value="Genomic_DNA"/>
</dbReference>
<evidence type="ECO:0000256" key="13">
    <source>
        <dbReference type="ARBA" id="ARBA00022989"/>
    </source>
</evidence>
<dbReference type="FunFam" id="3.30.200.20:FF:000039">
    <property type="entry name" value="receptor-like protein kinase FERONIA"/>
    <property type="match status" value="1"/>
</dbReference>
<evidence type="ECO:0000259" key="20">
    <source>
        <dbReference type="PROSITE" id="PS50011"/>
    </source>
</evidence>
<evidence type="ECO:0000256" key="6">
    <source>
        <dbReference type="ARBA" id="ARBA00022679"/>
    </source>
</evidence>
<evidence type="ECO:0000256" key="11">
    <source>
        <dbReference type="ARBA" id="ARBA00022777"/>
    </source>
</evidence>
<comment type="caution">
    <text evidence="21">The sequence shown here is derived from an EMBL/GenBank/DDBJ whole genome shotgun (WGS) entry which is preliminary data.</text>
</comment>
<keyword evidence="15" id="KW-0675">Receptor</keyword>
<dbReference type="InterPro" id="IPR050528">
    <property type="entry name" value="L-type_Lectin-RKs"/>
</dbReference>
<comment type="similarity">
    <text evidence="3">In the C-terminal section; belongs to the protein kinase superfamily. Ser/Thr protein kinase family.</text>
</comment>
<evidence type="ECO:0000256" key="9">
    <source>
        <dbReference type="ARBA" id="ARBA00022734"/>
    </source>
</evidence>
<feature type="binding site" evidence="17">
    <location>
        <position position="480"/>
    </location>
    <ligand>
        <name>ATP</name>
        <dbReference type="ChEBI" id="CHEBI:30616"/>
    </ligand>
</feature>
<keyword evidence="11" id="KW-0418">Kinase</keyword>
<feature type="region of interest" description="Disordered" evidence="18">
    <location>
        <begin position="748"/>
        <end position="770"/>
    </location>
</feature>
<evidence type="ECO:0000256" key="15">
    <source>
        <dbReference type="ARBA" id="ARBA00023170"/>
    </source>
</evidence>
<dbReference type="Pfam" id="PF00139">
    <property type="entry name" value="Lectin_legB"/>
    <property type="match status" value="1"/>
</dbReference>
<dbReference type="InterPro" id="IPR000719">
    <property type="entry name" value="Prot_kinase_dom"/>
</dbReference>
<name>A0A176WN87_MARPO</name>
<sequence>MVDYDKLPAFQATLIVSKPTVLLWSVRPGVVTYAPWSALCGPNDMLLNSPLKIPGNLAGMITASRFGPGRLLLVFGSDVNVLLVEMTIVIMTCKLISIPVRANFTVGTSAGGQPFQCGQSGNVWCGGQVEADTQRAELRLKPSFTNATDHYDAGIAVWAEPITLFNTSSRKWNSFSSRFQFRWQMSSSIGAGYGISFVMRNILMYRDLGTQTVVPSVAVEYNIRENLGNEEFDNIRVRVELETGRASLPMAPLDPVMNISKSSAIVFTWIDYNSSSQDLQVRLSSNDAKPADALLRYRANLTFVLGQDEPDVYVGLSAANGKCNCSDTVTVSGWSFESFPLPPLEPSPKPQQQPAEVAPLWSPGWRTEEEFRRGSRNQPVAFISGVSAAAVFLLVLCAVVIVLLGRSKYQQASRSISMQTGSTRTDLDAIARCLENSYSFVELRRATAEFDEAHKLGQGGFGSVYRAVIPATGEVVAVKKVSPESRQGAREFMAEVSIITQLRHRNIVKLLGWCSANEQFLLVYEYMPNGSLDKALFCPADEASVLSWEVRFRIVMNVATALNHLHEGWRQKVLHRDIKSSNIMLDEDFNALLGDFGLARLVDRRESLASTNVVGTFGYLAPEVVVYGKFSDKADVYAFGAVALEIACGQASVDQSRPEGEKTLADLVWSSLRNGDLLRVVDRRLAGKFDPAAIKLLLLVGLLCSHPNPDERPPMRQVIMILEGIVPMPPIPLSKPVLQFHNRSGRLYQDAPSTPTTASASPFTSDTPSV</sequence>
<evidence type="ECO:0000313" key="21">
    <source>
        <dbReference type="EMBL" id="OAE34091.1"/>
    </source>
</evidence>
<dbReference type="GO" id="GO:0005886">
    <property type="term" value="C:plasma membrane"/>
    <property type="evidence" value="ECO:0007669"/>
    <property type="project" value="UniProtKB-SubCell"/>
</dbReference>
<dbReference type="Gene3D" id="1.10.510.10">
    <property type="entry name" value="Transferase(Phosphotransferase) domain 1"/>
    <property type="match status" value="1"/>
</dbReference>
<dbReference type="GO" id="GO:0004674">
    <property type="term" value="F:protein serine/threonine kinase activity"/>
    <property type="evidence" value="ECO:0007669"/>
    <property type="project" value="UniProtKB-KW"/>
</dbReference>
<dbReference type="Gene3D" id="2.60.120.200">
    <property type="match status" value="1"/>
</dbReference>
<keyword evidence="12 17" id="KW-0067">ATP-binding</keyword>
<keyword evidence="16" id="KW-0325">Glycoprotein</keyword>
<dbReference type="GO" id="GO:0002229">
    <property type="term" value="P:defense response to oomycetes"/>
    <property type="evidence" value="ECO:0007669"/>
    <property type="project" value="UniProtKB-ARBA"/>
</dbReference>
<evidence type="ECO:0000256" key="19">
    <source>
        <dbReference type="SAM" id="Phobius"/>
    </source>
</evidence>
<evidence type="ECO:0000256" key="14">
    <source>
        <dbReference type="ARBA" id="ARBA00023136"/>
    </source>
</evidence>
<dbReference type="InterPro" id="IPR011009">
    <property type="entry name" value="Kinase-like_dom_sf"/>
</dbReference>
<evidence type="ECO:0000256" key="12">
    <source>
        <dbReference type="ARBA" id="ARBA00022840"/>
    </source>
</evidence>
<feature type="transmembrane region" description="Helical" evidence="19">
    <location>
        <begin position="380"/>
        <end position="404"/>
    </location>
</feature>
<dbReference type="SMART" id="SM00220">
    <property type="entry name" value="S_TKc"/>
    <property type="match status" value="1"/>
</dbReference>
<keyword evidence="13 19" id="KW-1133">Transmembrane helix</keyword>
<evidence type="ECO:0000256" key="10">
    <source>
        <dbReference type="ARBA" id="ARBA00022741"/>
    </source>
</evidence>
<evidence type="ECO:0000256" key="16">
    <source>
        <dbReference type="ARBA" id="ARBA00023180"/>
    </source>
</evidence>
<evidence type="ECO:0000256" key="5">
    <source>
        <dbReference type="ARBA" id="ARBA00022527"/>
    </source>
</evidence>
<keyword evidence="6" id="KW-0808">Transferase</keyword>
<evidence type="ECO:0000256" key="7">
    <source>
        <dbReference type="ARBA" id="ARBA00022692"/>
    </source>
</evidence>
<dbReference type="Proteomes" id="UP000077202">
    <property type="component" value="Unassembled WGS sequence"/>
</dbReference>
<dbReference type="AlphaFoldDB" id="A0A176WN87"/>
<dbReference type="PROSITE" id="PS50011">
    <property type="entry name" value="PROTEIN_KINASE_DOM"/>
    <property type="match status" value="1"/>
</dbReference>
<keyword evidence="10 17" id="KW-0547">Nucleotide-binding</keyword>
<reference evidence="21" key="1">
    <citation type="submission" date="2016-03" db="EMBL/GenBank/DDBJ databases">
        <title>Mechanisms controlling the formation of the plant cell surface in tip-growing cells are functionally conserved among land plants.</title>
        <authorList>
            <person name="Honkanen S."/>
            <person name="Jones V.A."/>
            <person name="Morieri G."/>
            <person name="Champion C."/>
            <person name="Hetherington A.J."/>
            <person name="Kelly S."/>
            <person name="Saint-Marcoux D."/>
            <person name="Proust H."/>
            <person name="Prescott H."/>
            <person name="Dolan L."/>
        </authorList>
    </citation>
    <scope>NUCLEOTIDE SEQUENCE [LARGE SCALE GENOMIC DNA]</scope>
    <source>
        <tissue evidence="21">Whole gametophyte</tissue>
    </source>
</reference>
<accession>A0A176WN87</accession>
<dbReference type="InterPro" id="IPR013320">
    <property type="entry name" value="ConA-like_dom_sf"/>
</dbReference>
<evidence type="ECO:0000256" key="1">
    <source>
        <dbReference type="ARBA" id="ARBA00004251"/>
    </source>
</evidence>
<dbReference type="GO" id="GO:0030246">
    <property type="term" value="F:carbohydrate binding"/>
    <property type="evidence" value="ECO:0007669"/>
    <property type="project" value="UniProtKB-KW"/>
</dbReference>
<comment type="subcellular location">
    <subcellularLocation>
        <location evidence="1">Cell membrane</location>
        <topology evidence="1">Single-pass type I membrane protein</topology>
    </subcellularLocation>
</comment>
<dbReference type="PROSITE" id="PS00107">
    <property type="entry name" value="PROTEIN_KINASE_ATP"/>
    <property type="match status" value="1"/>
</dbReference>
<evidence type="ECO:0000256" key="18">
    <source>
        <dbReference type="SAM" id="MobiDB-lite"/>
    </source>
</evidence>
<evidence type="ECO:0000256" key="8">
    <source>
        <dbReference type="ARBA" id="ARBA00022729"/>
    </source>
</evidence>
<protein>
    <recommendedName>
        <fullName evidence="20">Protein kinase domain-containing protein</fullName>
    </recommendedName>
</protein>
<keyword evidence="4" id="KW-1003">Cell membrane</keyword>
<comment type="similarity">
    <text evidence="2">In the N-terminal section; belongs to the leguminous lectin family.</text>
</comment>
<dbReference type="CDD" id="cd14066">
    <property type="entry name" value="STKc_IRAK"/>
    <property type="match status" value="1"/>
</dbReference>
<dbReference type="Pfam" id="PF00069">
    <property type="entry name" value="Pkinase"/>
    <property type="match status" value="1"/>
</dbReference>
<keyword evidence="14 19" id="KW-0472">Membrane</keyword>
<dbReference type="InterPro" id="IPR017441">
    <property type="entry name" value="Protein_kinase_ATP_BS"/>
</dbReference>
<keyword evidence="7 19" id="KW-0812">Transmembrane</keyword>
<dbReference type="SUPFAM" id="SSF56112">
    <property type="entry name" value="Protein kinase-like (PK-like)"/>
    <property type="match status" value="1"/>
</dbReference>
<organism evidence="21 22">
    <name type="scientific">Marchantia polymorpha subsp. ruderalis</name>
    <dbReference type="NCBI Taxonomy" id="1480154"/>
    <lineage>
        <taxon>Eukaryota</taxon>
        <taxon>Viridiplantae</taxon>
        <taxon>Streptophyta</taxon>
        <taxon>Embryophyta</taxon>
        <taxon>Marchantiophyta</taxon>
        <taxon>Marchantiopsida</taxon>
        <taxon>Marchantiidae</taxon>
        <taxon>Marchantiales</taxon>
        <taxon>Marchantiaceae</taxon>
        <taxon>Marchantia</taxon>
    </lineage>
</organism>
<dbReference type="FunFam" id="1.10.510.10:FF:000240">
    <property type="entry name" value="Lectin-domain containing receptor kinase A4.3"/>
    <property type="match status" value="1"/>
</dbReference>
<keyword evidence="5" id="KW-0723">Serine/threonine-protein kinase</keyword>